<evidence type="ECO:0000313" key="4">
    <source>
        <dbReference type="EMBL" id="MFL9830014.1"/>
    </source>
</evidence>
<comment type="caution">
    <text evidence="4">The sequence shown here is derived from an EMBL/GenBank/DDBJ whole genome shotgun (WGS) entry which is preliminary data.</text>
</comment>
<dbReference type="EC" id="3.-.-.-" evidence="4"/>
<dbReference type="InterPro" id="IPR011330">
    <property type="entry name" value="Glyco_hydro/deAcase_b/a-brl"/>
</dbReference>
<dbReference type="CDD" id="cd10918">
    <property type="entry name" value="CE4_NodB_like_5s_6s"/>
    <property type="match status" value="1"/>
</dbReference>
<feature type="domain" description="NodB homology" evidence="3">
    <location>
        <begin position="1"/>
        <end position="143"/>
    </location>
</feature>
<dbReference type="InterPro" id="IPR002509">
    <property type="entry name" value="NODB_dom"/>
</dbReference>
<keyword evidence="4" id="KW-0378">Hydrolase</keyword>
<keyword evidence="2" id="KW-0732">Signal</keyword>
<dbReference type="Gene3D" id="3.20.20.370">
    <property type="entry name" value="Glycoside hydrolase/deacetylase"/>
    <property type="match status" value="1"/>
</dbReference>
<evidence type="ECO:0000259" key="3">
    <source>
        <dbReference type="PROSITE" id="PS51677"/>
    </source>
</evidence>
<dbReference type="Proteomes" id="UP001629260">
    <property type="component" value="Unassembled WGS sequence"/>
</dbReference>
<dbReference type="SUPFAM" id="SSF88713">
    <property type="entry name" value="Glycoside hydrolase/deacetylase"/>
    <property type="match status" value="1"/>
</dbReference>
<accession>A0ABW8XQR2</accession>
<dbReference type="RefSeq" id="WP_408080230.1">
    <property type="nucleotide sequence ID" value="NZ_JBELQA010000002.1"/>
</dbReference>
<evidence type="ECO:0000313" key="5">
    <source>
        <dbReference type="Proteomes" id="UP001629260"/>
    </source>
</evidence>
<gene>
    <name evidence="4" type="ORF">ABS764_04040</name>
</gene>
<comment type="subcellular location">
    <subcellularLocation>
        <location evidence="1">Secreted</location>
    </subcellularLocation>
</comment>
<dbReference type="EMBL" id="JBELQA010000002">
    <property type="protein sequence ID" value="MFL9830014.1"/>
    <property type="molecule type" value="Genomic_DNA"/>
</dbReference>
<sequence>MKKHNFKGVFFVMTVSINRPNYLSSAEIKDLSDSGHGIAAHTWDHHMVTKYSGEDWNIQLVKPKTRLEAIIGKPVTDFAYPFGLWNKEAIPEIKNNGYKMAFILSAKRDSTAPLYTIRRMIVSGNWSTDRMIKAMETTFKNAK</sequence>
<dbReference type="PANTHER" id="PTHR34216">
    <property type="match status" value="1"/>
</dbReference>
<keyword evidence="5" id="KW-1185">Reference proteome</keyword>
<dbReference type="GO" id="GO:0016787">
    <property type="term" value="F:hydrolase activity"/>
    <property type="evidence" value="ECO:0007669"/>
    <property type="project" value="UniProtKB-KW"/>
</dbReference>
<organism evidence="4 5">
    <name type="scientific">Flavobacterium plantiphilum</name>
    <dbReference type="NCBI Taxonomy" id="3163297"/>
    <lineage>
        <taxon>Bacteria</taxon>
        <taxon>Pseudomonadati</taxon>
        <taxon>Bacteroidota</taxon>
        <taxon>Flavobacteriia</taxon>
        <taxon>Flavobacteriales</taxon>
        <taxon>Flavobacteriaceae</taxon>
        <taxon>Flavobacterium</taxon>
    </lineage>
</organism>
<dbReference type="InterPro" id="IPR051398">
    <property type="entry name" value="Polysacch_Deacetylase"/>
</dbReference>
<dbReference type="PROSITE" id="PS51677">
    <property type="entry name" value="NODB"/>
    <property type="match status" value="1"/>
</dbReference>
<proteinExistence type="predicted"/>
<protein>
    <submittedName>
        <fullName evidence="4">Polysaccharide deacetylase family protein</fullName>
        <ecNumber evidence="4">3.-.-.-</ecNumber>
    </submittedName>
</protein>
<evidence type="ECO:0000256" key="2">
    <source>
        <dbReference type="ARBA" id="ARBA00022729"/>
    </source>
</evidence>
<dbReference type="PANTHER" id="PTHR34216:SF3">
    <property type="entry name" value="POLY-BETA-1,6-N-ACETYL-D-GLUCOSAMINE N-DEACETYLASE"/>
    <property type="match status" value="1"/>
</dbReference>
<dbReference type="Pfam" id="PF01522">
    <property type="entry name" value="Polysacc_deac_1"/>
    <property type="match status" value="1"/>
</dbReference>
<evidence type="ECO:0000256" key="1">
    <source>
        <dbReference type="ARBA" id="ARBA00004613"/>
    </source>
</evidence>
<name>A0ABW8XQR2_9FLAO</name>
<reference evidence="4 5" key="1">
    <citation type="submission" date="2024-06" db="EMBL/GenBank/DDBJ databases">
        <authorList>
            <person name="Kaempfer P."/>
            <person name="Viver T."/>
        </authorList>
    </citation>
    <scope>NUCLEOTIDE SEQUENCE [LARGE SCALE GENOMIC DNA]</scope>
    <source>
        <strain evidence="4 5">ST-87</strain>
    </source>
</reference>